<proteinExistence type="predicted"/>
<keyword evidence="4" id="KW-1185">Reference proteome</keyword>
<dbReference type="EnsemblFungi" id="PTTG_30963-t43_1">
    <property type="protein sequence ID" value="PTTG_30963-t43_1-p1"/>
    <property type="gene ID" value="PTTG_30963"/>
</dbReference>
<dbReference type="Proteomes" id="UP000005240">
    <property type="component" value="Unassembled WGS sequence"/>
</dbReference>
<accession>A0A180FWP3</accession>
<protein>
    <submittedName>
        <fullName evidence="2 3">Uncharacterized protein</fullName>
    </submittedName>
</protein>
<reference evidence="2" key="1">
    <citation type="submission" date="2009-11" db="EMBL/GenBank/DDBJ databases">
        <authorList>
            <consortium name="The Broad Institute Genome Sequencing Platform"/>
            <person name="Ward D."/>
            <person name="Feldgarden M."/>
            <person name="Earl A."/>
            <person name="Young S.K."/>
            <person name="Zeng Q."/>
            <person name="Koehrsen M."/>
            <person name="Alvarado L."/>
            <person name="Berlin A."/>
            <person name="Bochicchio J."/>
            <person name="Borenstein D."/>
            <person name="Chapman S.B."/>
            <person name="Chen Z."/>
            <person name="Engels R."/>
            <person name="Freedman E."/>
            <person name="Gellesch M."/>
            <person name="Goldberg J."/>
            <person name="Griggs A."/>
            <person name="Gujja S."/>
            <person name="Heilman E."/>
            <person name="Heiman D."/>
            <person name="Hepburn T."/>
            <person name="Howarth C."/>
            <person name="Jen D."/>
            <person name="Larson L."/>
            <person name="Lewis B."/>
            <person name="Mehta T."/>
            <person name="Park D."/>
            <person name="Pearson M."/>
            <person name="Roberts A."/>
            <person name="Saif S."/>
            <person name="Shea T."/>
            <person name="Shenoy N."/>
            <person name="Sisk P."/>
            <person name="Stolte C."/>
            <person name="Sykes S."/>
            <person name="Thomson T."/>
            <person name="Walk T."/>
            <person name="White J."/>
            <person name="Yandava C."/>
            <person name="Izard J."/>
            <person name="Baranova O.V."/>
            <person name="Blanton J.M."/>
            <person name="Tanner A.C."/>
            <person name="Dewhirst F.E."/>
            <person name="Haas B."/>
            <person name="Nusbaum C."/>
            <person name="Birren B."/>
        </authorList>
    </citation>
    <scope>NUCLEOTIDE SEQUENCE [LARGE SCALE GENOMIC DNA]</scope>
    <source>
        <strain evidence="2">1-1 BBBD Race 1</strain>
    </source>
</reference>
<gene>
    <name evidence="2" type="ORF">PTTG_30963</name>
</gene>
<dbReference type="OrthoDB" id="2507659at2759"/>
<evidence type="ECO:0000256" key="1">
    <source>
        <dbReference type="SAM" id="MobiDB-lite"/>
    </source>
</evidence>
<feature type="compositionally biased region" description="Low complexity" evidence="1">
    <location>
        <begin position="55"/>
        <end position="66"/>
    </location>
</feature>
<evidence type="ECO:0000313" key="4">
    <source>
        <dbReference type="Proteomes" id="UP000005240"/>
    </source>
</evidence>
<name>A0A180FWP3_PUCT1</name>
<evidence type="ECO:0000313" key="2">
    <source>
        <dbReference type="EMBL" id="OAV84904.1"/>
    </source>
</evidence>
<sequence length="221" mass="24824">MATETNDLRVRNSADAISEAGPHASSDSSATHSYQLRVRKRAFYNTCEEEESADSDTGASDDTVTGRQTKRSSAQLPVDSPDHPRLFPEELDIVRRTILHTTLPSWIDRVPQNLGCASHGSLKAAKWLILYKVYYTIALIPYWVKSWESAATSQTKRRISLLLESTTTLSKVAHFLTLPVIKVEDLTELDSLILKYRQCLQDGWPSAPSKPNLHLTQHFSE</sequence>
<reference evidence="3 4" key="3">
    <citation type="journal article" date="2017" name="G3 (Bethesda)">
        <title>Comparative analysis highlights variable genome content of wheat rusts and divergence of the mating loci.</title>
        <authorList>
            <person name="Cuomo C.A."/>
            <person name="Bakkeren G."/>
            <person name="Khalil H.B."/>
            <person name="Panwar V."/>
            <person name="Joly D."/>
            <person name="Linning R."/>
            <person name="Sakthikumar S."/>
            <person name="Song X."/>
            <person name="Adiconis X."/>
            <person name="Fan L."/>
            <person name="Goldberg J.M."/>
            <person name="Levin J.Z."/>
            <person name="Young S."/>
            <person name="Zeng Q."/>
            <person name="Anikster Y."/>
            <person name="Bruce M."/>
            <person name="Wang M."/>
            <person name="Yin C."/>
            <person name="McCallum B."/>
            <person name="Szabo L.J."/>
            <person name="Hulbert S."/>
            <person name="Chen X."/>
            <person name="Fellers J.P."/>
        </authorList>
    </citation>
    <scope>NUCLEOTIDE SEQUENCE</scope>
    <source>
        <strain evidence="3">isolate 1-1 / race 1 (BBBD)</strain>
        <strain evidence="4">Isolate 1-1 / race 1 (BBBD)</strain>
    </source>
</reference>
<feature type="region of interest" description="Disordered" evidence="1">
    <location>
        <begin position="1"/>
        <end position="33"/>
    </location>
</feature>
<reference evidence="2" key="2">
    <citation type="submission" date="2016-05" db="EMBL/GenBank/DDBJ databases">
        <title>Comparative analysis highlights variable genome content of wheat rusts and divergence of the mating loci.</title>
        <authorList>
            <person name="Cuomo C.A."/>
            <person name="Bakkeren G."/>
            <person name="Szabo L."/>
            <person name="Khalil H."/>
            <person name="Joly D."/>
            <person name="Goldberg J."/>
            <person name="Young S."/>
            <person name="Zeng Q."/>
            <person name="Fellers J."/>
        </authorList>
    </citation>
    <scope>NUCLEOTIDE SEQUENCE [LARGE SCALE GENOMIC DNA]</scope>
    <source>
        <strain evidence="2">1-1 BBBD Race 1</strain>
    </source>
</reference>
<evidence type="ECO:0000313" key="3">
    <source>
        <dbReference type="EnsemblFungi" id="PTTG_30963-t43_1-p1"/>
    </source>
</evidence>
<feature type="region of interest" description="Disordered" evidence="1">
    <location>
        <begin position="47"/>
        <end position="83"/>
    </location>
</feature>
<dbReference type="STRING" id="630390.A0A180FWP3"/>
<reference evidence="3" key="4">
    <citation type="submission" date="2025-05" db="UniProtKB">
        <authorList>
            <consortium name="EnsemblFungi"/>
        </authorList>
    </citation>
    <scope>IDENTIFICATION</scope>
    <source>
        <strain evidence="3">isolate 1-1 / race 1 (BBBD)</strain>
    </source>
</reference>
<dbReference type="VEuPathDB" id="FungiDB:PTTG_30963"/>
<organism evidence="2">
    <name type="scientific">Puccinia triticina (isolate 1-1 / race 1 (BBBD))</name>
    <name type="common">Brown leaf rust fungus</name>
    <dbReference type="NCBI Taxonomy" id="630390"/>
    <lineage>
        <taxon>Eukaryota</taxon>
        <taxon>Fungi</taxon>
        <taxon>Dikarya</taxon>
        <taxon>Basidiomycota</taxon>
        <taxon>Pucciniomycotina</taxon>
        <taxon>Pucciniomycetes</taxon>
        <taxon>Pucciniales</taxon>
        <taxon>Pucciniaceae</taxon>
        <taxon>Puccinia</taxon>
    </lineage>
</organism>
<feature type="compositionally biased region" description="Basic and acidic residues" evidence="1">
    <location>
        <begin position="1"/>
        <end position="12"/>
    </location>
</feature>
<feature type="non-terminal residue" evidence="2">
    <location>
        <position position="221"/>
    </location>
</feature>
<dbReference type="AlphaFoldDB" id="A0A180FWP3"/>
<dbReference type="EMBL" id="ADAS02009902">
    <property type="protein sequence ID" value="OAV84904.1"/>
    <property type="molecule type" value="Genomic_DNA"/>
</dbReference>